<comment type="caution">
    <text evidence="3">The sequence shown here is derived from an EMBL/GenBank/DDBJ whole genome shotgun (WGS) entry which is preliminary data.</text>
</comment>
<sequence length="336" mass="38840">MVDPFATTTSQPSQNTGPPRNRRTSTPLHMSLARTLKMLMEREHLKPLDPSPLFDPLPPRHDPTQYCLFHQQHGHPTNLCYRLRHKIQDLIDNKIIAPPTKPNVTTTPLPAHNQKRENPPKKGLPDTQVIEKGASLAEEYDPILYIVAIYQPKPVVILPDFLSINIIRGDELGQHQNDWPEQGLNDLAKLEEDLENLEEDLDNLYFFEEEDTGSVQIRWWDPSQPKTSNGWLSKEESNIEEYTRETGKEEGVVTSSKTEAAPLTEKEQALEQFQRERFKAKRTGKQYKLVHKPIWGTLNRCFVCQGEDFPFCGFLEPWFDRETKTRYPGFEIFSGH</sequence>
<reference evidence="4" key="1">
    <citation type="journal article" date="2020" name="Nat. Commun.">
        <title>Genome assembly of wild tea tree DASZ reveals pedigree and selection history of tea varieties.</title>
        <authorList>
            <person name="Zhang W."/>
            <person name="Zhang Y."/>
            <person name="Qiu H."/>
            <person name="Guo Y."/>
            <person name="Wan H."/>
            <person name="Zhang X."/>
            <person name="Scossa F."/>
            <person name="Alseekh S."/>
            <person name="Zhang Q."/>
            <person name="Wang P."/>
            <person name="Xu L."/>
            <person name="Schmidt M.H."/>
            <person name="Jia X."/>
            <person name="Li D."/>
            <person name="Zhu A."/>
            <person name="Guo F."/>
            <person name="Chen W."/>
            <person name="Ni D."/>
            <person name="Usadel B."/>
            <person name="Fernie A.R."/>
            <person name="Wen W."/>
        </authorList>
    </citation>
    <scope>NUCLEOTIDE SEQUENCE [LARGE SCALE GENOMIC DNA]</scope>
    <source>
        <strain evidence="4">cv. G240</strain>
    </source>
</reference>
<feature type="coiled-coil region" evidence="1">
    <location>
        <begin position="180"/>
        <end position="207"/>
    </location>
</feature>
<evidence type="ECO:0000256" key="1">
    <source>
        <dbReference type="SAM" id="Coils"/>
    </source>
</evidence>
<evidence type="ECO:0000256" key="2">
    <source>
        <dbReference type="SAM" id="MobiDB-lite"/>
    </source>
</evidence>
<gene>
    <name evidence="3" type="ORF">HYC85_028847</name>
</gene>
<feature type="compositionally biased region" description="Basic and acidic residues" evidence="2">
    <location>
        <begin position="114"/>
        <end position="124"/>
    </location>
</feature>
<dbReference type="EMBL" id="JACBKZ010000014">
    <property type="protein sequence ID" value="KAF5932676.1"/>
    <property type="molecule type" value="Genomic_DNA"/>
</dbReference>
<organism evidence="3 4">
    <name type="scientific">Camellia sinensis</name>
    <name type="common">Tea plant</name>
    <name type="synonym">Thea sinensis</name>
    <dbReference type="NCBI Taxonomy" id="4442"/>
    <lineage>
        <taxon>Eukaryota</taxon>
        <taxon>Viridiplantae</taxon>
        <taxon>Streptophyta</taxon>
        <taxon>Embryophyta</taxon>
        <taxon>Tracheophyta</taxon>
        <taxon>Spermatophyta</taxon>
        <taxon>Magnoliopsida</taxon>
        <taxon>eudicotyledons</taxon>
        <taxon>Gunneridae</taxon>
        <taxon>Pentapetalae</taxon>
        <taxon>asterids</taxon>
        <taxon>Ericales</taxon>
        <taxon>Theaceae</taxon>
        <taxon>Camellia</taxon>
    </lineage>
</organism>
<proteinExistence type="predicted"/>
<evidence type="ECO:0000313" key="3">
    <source>
        <dbReference type="EMBL" id="KAF5932676.1"/>
    </source>
</evidence>
<protein>
    <submittedName>
        <fullName evidence="3">Uncharacterized protein</fullName>
    </submittedName>
</protein>
<dbReference type="AlphaFoldDB" id="A0A7J7G099"/>
<accession>A0A7J7G099</accession>
<feature type="region of interest" description="Disordered" evidence="2">
    <location>
        <begin position="1"/>
        <end position="27"/>
    </location>
</feature>
<evidence type="ECO:0000313" key="4">
    <source>
        <dbReference type="Proteomes" id="UP000593564"/>
    </source>
</evidence>
<keyword evidence="4" id="KW-1185">Reference proteome</keyword>
<feature type="region of interest" description="Disordered" evidence="2">
    <location>
        <begin position="98"/>
        <end position="127"/>
    </location>
</feature>
<reference evidence="3 4" key="2">
    <citation type="submission" date="2020-07" db="EMBL/GenBank/DDBJ databases">
        <title>Genome assembly of wild tea tree DASZ reveals pedigree and selection history of tea varieties.</title>
        <authorList>
            <person name="Zhang W."/>
        </authorList>
    </citation>
    <scope>NUCLEOTIDE SEQUENCE [LARGE SCALE GENOMIC DNA]</scope>
    <source>
        <strain evidence="4">cv. G240</strain>
        <tissue evidence="3">Leaf</tissue>
    </source>
</reference>
<keyword evidence="1" id="KW-0175">Coiled coil</keyword>
<dbReference type="Proteomes" id="UP000593564">
    <property type="component" value="Unassembled WGS sequence"/>
</dbReference>
<name>A0A7J7G099_CAMSI</name>